<evidence type="ECO:0000256" key="6">
    <source>
        <dbReference type="ARBA" id="ARBA00022801"/>
    </source>
</evidence>
<evidence type="ECO:0000256" key="8">
    <source>
        <dbReference type="ARBA" id="ARBA00022884"/>
    </source>
</evidence>
<feature type="non-terminal residue" evidence="18">
    <location>
        <position position="1"/>
    </location>
</feature>
<dbReference type="InterPro" id="IPR036397">
    <property type="entry name" value="RNaseH_sf"/>
</dbReference>
<keyword evidence="7" id="KW-0460">Magnesium</keyword>
<dbReference type="GO" id="GO:0015074">
    <property type="term" value="P:DNA integration"/>
    <property type="evidence" value="ECO:0007669"/>
    <property type="project" value="UniProtKB-KW"/>
</dbReference>
<evidence type="ECO:0000256" key="7">
    <source>
        <dbReference type="ARBA" id="ARBA00022842"/>
    </source>
</evidence>
<dbReference type="InterPro" id="IPR039537">
    <property type="entry name" value="Retrotran_Ty1/copia-like"/>
</dbReference>
<dbReference type="GO" id="GO:0016787">
    <property type="term" value="F:hydrolase activity"/>
    <property type="evidence" value="ECO:0007669"/>
    <property type="project" value="UniProtKB-KW"/>
</dbReference>
<dbReference type="PANTHER" id="PTHR42648">
    <property type="entry name" value="TRANSPOSASE, PUTATIVE-RELATED"/>
    <property type="match status" value="1"/>
</dbReference>
<feature type="domain" description="Integrase catalytic" evidence="17">
    <location>
        <begin position="258"/>
        <end position="455"/>
    </location>
</feature>
<keyword evidence="11" id="KW-0808">Transferase</keyword>
<name>A0A3E2GZZ1_SCYLI</name>
<feature type="region of interest" description="Disordered" evidence="16">
    <location>
        <begin position="616"/>
        <end position="673"/>
    </location>
</feature>
<keyword evidence="2" id="KW-0548">Nucleotidyltransferase</keyword>
<feature type="compositionally biased region" description="Polar residues" evidence="16">
    <location>
        <begin position="631"/>
        <end position="651"/>
    </location>
</feature>
<keyword evidence="11" id="KW-0239">DNA-directed DNA polymerase</keyword>
<evidence type="ECO:0000256" key="10">
    <source>
        <dbReference type="ARBA" id="ARBA00022918"/>
    </source>
</evidence>
<dbReference type="AlphaFoldDB" id="A0A3E2GZZ1"/>
<evidence type="ECO:0000313" key="18">
    <source>
        <dbReference type="EMBL" id="RFU26587.1"/>
    </source>
</evidence>
<dbReference type="PANTHER" id="PTHR42648:SF11">
    <property type="entry name" value="TRANSPOSON TY4-P GAG-POL POLYPROTEIN"/>
    <property type="match status" value="1"/>
</dbReference>
<dbReference type="Gene3D" id="3.30.420.10">
    <property type="entry name" value="Ribonuclease H-like superfamily/Ribonuclease H"/>
    <property type="match status" value="1"/>
</dbReference>
<dbReference type="STRING" id="5539.A0A3E2GZZ1"/>
<keyword evidence="10" id="KW-0695">RNA-directed DNA polymerase</keyword>
<keyword evidence="6" id="KW-0378">Hydrolase</keyword>
<evidence type="ECO:0000256" key="13">
    <source>
        <dbReference type="ARBA" id="ARBA00023172"/>
    </source>
</evidence>
<dbReference type="PROSITE" id="PS50994">
    <property type="entry name" value="INTEGRASE"/>
    <property type="match status" value="1"/>
</dbReference>
<dbReference type="GO" id="GO:0003723">
    <property type="term" value="F:RNA binding"/>
    <property type="evidence" value="ECO:0007669"/>
    <property type="project" value="UniProtKB-KW"/>
</dbReference>
<accession>A0A3E2GZZ1</accession>
<dbReference type="OrthoDB" id="3549940at2759"/>
<comment type="catalytic activity">
    <reaction evidence="15">
        <text>DNA(n) + a 2'-deoxyribonucleoside 5'-triphosphate = DNA(n+1) + diphosphate</text>
        <dbReference type="Rhea" id="RHEA:22508"/>
        <dbReference type="Rhea" id="RHEA-COMP:17339"/>
        <dbReference type="Rhea" id="RHEA-COMP:17340"/>
        <dbReference type="ChEBI" id="CHEBI:33019"/>
        <dbReference type="ChEBI" id="CHEBI:61560"/>
        <dbReference type="ChEBI" id="CHEBI:173112"/>
        <dbReference type="EC" id="2.7.7.7"/>
    </reaction>
</comment>
<proteinExistence type="predicted"/>
<keyword evidence="12" id="KW-0238">DNA-binding</keyword>
<organism evidence="18 19">
    <name type="scientific">Scytalidium lignicola</name>
    <name type="common">Hyphomycete</name>
    <dbReference type="NCBI Taxonomy" id="5539"/>
    <lineage>
        <taxon>Eukaryota</taxon>
        <taxon>Fungi</taxon>
        <taxon>Dikarya</taxon>
        <taxon>Ascomycota</taxon>
        <taxon>Pezizomycotina</taxon>
        <taxon>Leotiomycetes</taxon>
        <taxon>Leotiomycetes incertae sedis</taxon>
        <taxon>Scytalidium</taxon>
    </lineage>
</organism>
<dbReference type="GO" id="GO:0006310">
    <property type="term" value="P:DNA recombination"/>
    <property type="evidence" value="ECO:0007669"/>
    <property type="project" value="UniProtKB-KW"/>
</dbReference>
<evidence type="ECO:0000256" key="1">
    <source>
        <dbReference type="ARBA" id="ARBA00022578"/>
    </source>
</evidence>
<dbReference type="EMBL" id="NCSJ02000253">
    <property type="protein sequence ID" value="RFU26587.1"/>
    <property type="molecule type" value="Genomic_DNA"/>
</dbReference>
<keyword evidence="1" id="KW-0815">Transposition</keyword>
<keyword evidence="13" id="KW-0233">DNA recombination</keyword>
<evidence type="ECO:0000256" key="4">
    <source>
        <dbReference type="ARBA" id="ARBA00022723"/>
    </source>
</evidence>
<feature type="non-terminal residue" evidence="18">
    <location>
        <position position="790"/>
    </location>
</feature>
<feature type="compositionally biased region" description="Basic residues" evidence="16">
    <location>
        <begin position="617"/>
        <end position="626"/>
    </location>
</feature>
<evidence type="ECO:0000259" key="17">
    <source>
        <dbReference type="PROSITE" id="PS50994"/>
    </source>
</evidence>
<evidence type="ECO:0000256" key="11">
    <source>
        <dbReference type="ARBA" id="ARBA00022932"/>
    </source>
</evidence>
<dbReference type="GO" id="GO:0005634">
    <property type="term" value="C:nucleus"/>
    <property type="evidence" value="ECO:0007669"/>
    <property type="project" value="UniProtKB-ARBA"/>
</dbReference>
<feature type="compositionally biased region" description="Polar residues" evidence="16">
    <location>
        <begin position="664"/>
        <end position="673"/>
    </location>
</feature>
<evidence type="ECO:0000256" key="12">
    <source>
        <dbReference type="ARBA" id="ARBA00023125"/>
    </source>
</evidence>
<reference evidence="18 19" key="1">
    <citation type="submission" date="2018-05" db="EMBL/GenBank/DDBJ databases">
        <title>Draft genome sequence of Scytalidium lignicola DSM 105466, a ubiquitous saprotrophic fungus.</title>
        <authorList>
            <person name="Buettner E."/>
            <person name="Gebauer A.M."/>
            <person name="Hofrichter M."/>
            <person name="Liers C."/>
            <person name="Kellner H."/>
        </authorList>
    </citation>
    <scope>NUCLEOTIDE SEQUENCE [LARGE SCALE GENOMIC DNA]</scope>
    <source>
        <strain evidence="18 19">DSM 105466</strain>
    </source>
</reference>
<dbReference type="GO" id="GO:0004519">
    <property type="term" value="F:endonuclease activity"/>
    <property type="evidence" value="ECO:0007669"/>
    <property type="project" value="UniProtKB-KW"/>
</dbReference>
<evidence type="ECO:0000313" key="19">
    <source>
        <dbReference type="Proteomes" id="UP000258309"/>
    </source>
</evidence>
<dbReference type="InterPro" id="IPR012337">
    <property type="entry name" value="RNaseH-like_sf"/>
</dbReference>
<evidence type="ECO:0000256" key="2">
    <source>
        <dbReference type="ARBA" id="ARBA00022695"/>
    </source>
</evidence>
<dbReference type="GO" id="GO:0003887">
    <property type="term" value="F:DNA-directed DNA polymerase activity"/>
    <property type="evidence" value="ECO:0007669"/>
    <property type="project" value="UniProtKB-KW"/>
</dbReference>
<keyword evidence="5" id="KW-0255">Endonuclease</keyword>
<keyword evidence="8" id="KW-0694">RNA-binding</keyword>
<evidence type="ECO:0000256" key="14">
    <source>
        <dbReference type="ARBA" id="ARBA00048173"/>
    </source>
</evidence>
<dbReference type="Proteomes" id="UP000258309">
    <property type="component" value="Unassembled WGS sequence"/>
</dbReference>
<evidence type="ECO:0000256" key="5">
    <source>
        <dbReference type="ARBA" id="ARBA00022759"/>
    </source>
</evidence>
<dbReference type="GO" id="GO:0032196">
    <property type="term" value="P:transposition"/>
    <property type="evidence" value="ECO:0007669"/>
    <property type="project" value="UniProtKB-KW"/>
</dbReference>
<dbReference type="Pfam" id="PF14223">
    <property type="entry name" value="Retrotran_gag_2"/>
    <property type="match status" value="1"/>
</dbReference>
<dbReference type="InterPro" id="IPR001584">
    <property type="entry name" value="Integrase_cat-core"/>
</dbReference>
<keyword evidence="9" id="KW-0229">DNA integration</keyword>
<dbReference type="GO" id="GO:0003677">
    <property type="term" value="F:DNA binding"/>
    <property type="evidence" value="ECO:0007669"/>
    <property type="project" value="UniProtKB-KW"/>
</dbReference>
<evidence type="ECO:0000256" key="16">
    <source>
        <dbReference type="SAM" id="MobiDB-lite"/>
    </source>
</evidence>
<protein>
    <recommendedName>
        <fullName evidence="17">Integrase catalytic domain-containing protein</fullName>
    </recommendedName>
</protein>
<dbReference type="GO" id="GO:0046872">
    <property type="term" value="F:metal ion binding"/>
    <property type="evidence" value="ECO:0007669"/>
    <property type="project" value="UniProtKB-KW"/>
</dbReference>
<evidence type="ECO:0000256" key="3">
    <source>
        <dbReference type="ARBA" id="ARBA00022722"/>
    </source>
</evidence>
<dbReference type="SUPFAM" id="SSF53098">
    <property type="entry name" value="Ribonuclease H-like"/>
    <property type="match status" value="1"/>
</dbReference>
<comment type="caution">
    <text evidence="18">The sequence shown here is derived from an EMBL/GenBank/DDBJ whole genome shotgun (WGS) entry which is preliminary data.</text>
</comment>
<sequence length="790" mass="89562">MVTNILKSKGYLGYMNGNIKCPKIEDSKETPEFEAWEKVDSTAKLCISLNINEEANALISECFTSKEAWETLKAQYQGSNCNLKEKYILELVNVKYKYSSLVRSYVTTFKALKSNLISVEVTLSDVFYKLFFHFTIENRLEKYPKKYEEFAKKHGKKKDKDSKSSKSGSDFNSSLNTVNLNKSNSLITLFNVYHILTFPVNVLRGVKLLNQGREAYIIVKGIYNKNGIEFNVVDMFMDSIYLKLANTLKVLLTTLLARQSMPSLDLIHQRLSYTNIEVIKNTIKATTEIDKSLIKAAEKEETFLFIPPGYNKYNYTTIIVNDVINVTWGYTHKEKKGTYDVIIYYITLIKNQYGTILKRLHIDGGNEFDGKKLDKYIQKNNIEVITTTLHTPYQEGHSESAERIVFMQMHTMMIANDILQYLWPEYYKMAIIVGNQLITLILKNNTPYAEFIKQVNLEGNCIPDISNLQVINSKVLVHINANQHVKSQKIAPKAEEGILLSFESNSIYRCWVSIYSYKLVQLSYVTFTEGNTRLEDLETLTSLLKALDVELVLEDTIIVDTRTFIIPNLIDTKTFTVLNLDATFEEVPESFAAREIEDDSNTSDIIQEVLVIQAPKGHGRPKGSKNKKPDTTTPNIDLSSLQSTRARTTTPSQPPDTPVEHSPRASTTNNKIIGQPTSAAMAYGYCLFARQALNTSYALTASADPLEPNTVKEALQDMYIDKILERFGYNNMKPAQSPIKAGVSTILVKNEDTASTVDIQLPDLAFTTSKLSQFLQNPSVQHLKAVKHVY</sequence>
<gene>
    <name evidence="18" type="ORF">B7463_g9757</name>
</gene>
<comment type="catalytic activity">
    <reaction evidence="14">
        <text>DNA(n) + a 2'-deoxyribonucleoside 5'-triphosphate = DNA(n+1) + diphosphate</text>
        <dbReference type="Rhea" id="RHEA:22508"/>
        <dbReference type="Rhea" id="RHEA-COMP:17339"/>
        <dbReference type="Rhea" id="RHEA-COMP:17340"/>
        <dbReference type="ChEBI" id="CHEBI:33019"/>
        <dbReference type="ChEBI" id="CHEBI:61560"/>
        <dbReference type="ChEBI" id="CHEBI:173112"/>
        <dbReference type="EC" id="2.7.7.49"/>
    </reaction>
</comment>
<keyword evidence="4" id="KW-0479">Metal-binding</keyword>
<evidence type="ECO:0000256" key="15">
    <source>
        <dbReference type="ARBA" id="ARBA00049244"/>
    </source>
</evidence>
<keyword evidence="3" id="KW-0540">Nuclease</keyword>
<evidence type="ECO:0000256" key="9">
    <source>
        <dbReference type="ARBA" id="ARBA00022908"/>
    </source>
</evidence>
<keyword evidence="19" id="KW-1185">Reference proteome</keyword>
<dbReference type="GO" id="GO:0003964">
    <property type="term" value="F:RNA-directed DNA polymerase activity"/>
    <property type="evidence" value="ECO:0007669"/>
    <property type="project" value="UniProtKB-KW"/>
</dbReference>